<dbReference type="EMBL" id="CAAALY010002193">
    <property type="protein sequence ID" value="VEL07647.1"/>
    <property type="molecule type" value="Genomic_DNA"/>
</dbReference>
<evidence type="ECO:0000313" key="2">
    <source>
        <dbReference type="Proteomes" id="UP000784294"/>
    </source>
</evidence>
<name>A0A3S5FBQ3_9PLAT</name>
<dbReference type="AlphaFoldDB" id="A0A3S5FBQ3"/>
<keyword evidence="2" id="KW-1185">Reference proteome</keyword>
<reference evidence="1" key="1">
    <citation type="submission" date="2018-11" db="EMBL/GenBank/DDBJ databases">
        <authorList>
            <consortium name="Pathogen Informatics"/>
        </authorList>
    </citation>
    <scope>NUCLEOTIDE SEQUENCE</scope>
</reference>
<accession>A0A3S5FBQ3</accession>
<evidence type="ECO:0000313" key="1">
    <source>
        <dbReference type="EMBL" id="VEL07647.1"/>
    </source>
</evidence>
<gene>
    <name evidence="1" type="ORF">PXEA_LOCUS1087</name>
</gene>
<dbReference type="Proteomes" id="UP000784294">
    <property type="component" value="Unassembled WGS sequence"/>
</dbReference>
<protein>
    <submittedName>
        <fullName evidence="1">Uncharacterized protein</fullName>
    </submittedName>
</protein>
<sequence length="98" mass="11008">MARRKRVLLTTTAPDRRKYKLESHQQDSCNNVANSKRLISHSDVIPRAIMAWLFVELANKSVVLIQAPVDCIFELSSVFINPPSGTRSATVQRLGSTR</sequence>
<comment type="caution">
    <text evidence="1">The sequence shown here is derived from an EMBL/GenBank/DDBJ whole genome shotgun (WGS) entry which is preliminary data.</text>
</comment>
<proteinExistence type="predicted"/>
<organism evidence="1 2">
    <name type="scientific">Protopolystoma xenopodis</name>
    <dbReference type="NCBI Taxonomy" id="117903"/>
    <lineage>
        <taxon>Eukaryota</taxon>
        <taxon>Metazoa</taxon>
        <taxon>Spiralia</taxon>
        <taxon>Lophotrochozoa</taxon>
        <taxon>Platyhelminthes</taxon>
        <taxon>Monogenea</taxon>
        <taxon>Polyopisthocotylea</taxon>
        <taxon>Polystomatidea</taxon>
        <taxon>Polystomatidae</taxon>
        <taxon>Protopolystoma</taxon>
    </lineage>
</organism>